<dbReference type="Gene3D" id="3.30.1330.120">
    <property type="entry name" value="2-methylcitrate dehydratase PrpD"/>
    <property type="match status" value="1"/>
</dbReference>
<feature type="domain" description="MmgE/PrpD C-terminal" evidence="3">
    <location>
        <begin position="282"/>
        <end position="453"/>
    </location>
</feature>
<dbReference type="KEGG" id="paqt:E8L99_14565"/>
<protein>
    <submittedName>
        <fullName evidence="4">MmgE/PrpD family protein</fullName>
    </submittedName>
</protein>
<evidence type="ECO:0000259" key="2">
    <source>
        <dbReference type="Pfam" id="PF03972"/>
    </source>
</evidence>
<accession>A0A4D7QMN9</accession>
<dbReference type="InterPro" id="IPR045336">
    <property type="entry name" value="MmgE_PrpD_N"/>
</dbReference>
<dbReference type="GO" id="GO:0016829">
    <property type="term" value="F:lyase activity"/>
    <property type="evidence" value="ECO:0007669"/>
    <property type="project" value="InterPro"/>
</dbReference>
<reference evidence="4 5" key="1">
    <citation type="submission" date="2019-04" db="EMBL/GenBank/DDBJ databases">
        <title>Phreatobacter aquaticus sp. nov.</title>
        <authorList>
            <person name="Choi A."/>
            <person name="Baek K."/>
        </authorList>
    </citation>
    <scope>NUCLEOTIDE SEQUENCE [LARGE SCALE GENOMIC DNA]</scope>
    <source>
        <strain evidence="4 5">NMCR1094</strain>
    </source>
</reference>
<dbReference type="OrthoDB" id="9795089at2"/>
<dbReference type="InterPro" id="IPR045337">
    <property type="entry name" value="MmgE_PrpD_C"/>
</dbReference>
<evidence type="ECO:0000313" key="5">
    <source>
        <dbReference type="Proteomes" id="UP000298588"/>
    </source>
</evidence>
<name>A0A4D7QMN9_9HYPH</name>
<organism evidence="4 5">
    <name type="scientific">Phreatobacter aquaticus</name>
    <dbReference type="NCBI Taxonomy" id="2570229"/>
    <lineage>
        <taxon>Bacteria</taxon>
        <taxon>Pseudomonadati</taxon>
        <taxon>Pseudomonadota</taxon>
        <taxon>Alphaproteobacteria</taxon>
        <taxon>Hyphomicrobiales</taxon>
        <taxon>Phreatobacteraceae</taxon>
        <taxon>Phreatobacter</taxon>
    </lineage>
</organism>
<dbReference type="Pfam" id="PF19305">
    <property type="entry name" value="MmgE_PrpD_C"/>
    <property type="match status" value="1"/>
</dbReference>
<evidence type="ECO:0000256" key="1">
    <source>
        <dbReference type="ARBA" id="ARBA00006174"/>
    </source>
</evidence>
<sequence>MAIVTAGVKTASELAAEPRSAWLAQWAEFAANLSFHELPAEVVARTKQVIFDCIGAMAAGMQEPEMRSLLVRLEALDGAGPSQVIGANRRLSPSNAAFMGGIAGTMLEIDEGNQYARGHPGIHVVPAALIAAARLGASGEELITAVVLGYEIGARIGIASKLVVTMHPHGTWGTVGAAVAIARLGEADASAMAEVINVASSLGLTTSRKTMLEGATVRNSFAGLSNKLGFLAWEMVAAGLTGERDGIATVYGTVAATDFQPDAMVEDLGIRYEIARNYFKRHAACRYTHAALDALAEITAAAGGRIDPLNVLGIDVETYVWAAQLDDPEPKSMLAAKFSLPFALATTVVNGSASIAAFRDAARANRVIRALASRVEVTEDPAFTALLPAKRPARVTLRLADGRVLTAVAMTNKGDTEDPYSDADIVAKFVDITGPVWGETKARRLIAAVEGLDRDTDPHRLLALTSTSGDSHA</sequence>
<keyword evidence="5" id="KW-1185">Reference proteome</keyword>
<dbReference type="PANTHER" id="PTHR16943:SF8">
    <property type="entry name" value="2-METHYLCITRATE DEHYDRATASE"/>
    <property type="match status" value="1"/>
</dbReference>
<gene>
    <name evidence="4" type="ORF">E8L99_14565</name>
</gene>
<dbReference type="Proteomes" id="UP000298588">
    <property type="component" value="Chromosome"/>
</dbReference>
<dbReference type="SUPFAM" id="SSF103378">
    <property type="entry name" value="2-methylcitrate dehydratase PrpD"/>
    <property type="match status" value="1"/>
</dbReference>
<dbReference type="RefSeq" id="WP_137100220.1">
    <property type="nucleotide sequence ID" value="NZ_CP039865.1"/>
</dbReference>
<dbReference type="InterPro" id="IPR042183">
    <property type="entry name" value="MmgE/PrpD_sf_1"/>
</dbReference>
<proteinExistence type="inferred from homology"/>
<evidence type="ECO:0000259" key="3">
    <source>
        <dbReference type="Pfam" id="PF19305"/>
    </source>
</evidence>
<dbReference type="EMBL" id="CP039865">
    <property type="protein sequence ID" value="QCK86889.1"/>
    <property type="molecule type" value="Genomic_DNA"/>
</dbReference>
<dbReference type="InterPro" id="IPR005656">
    <property type="entry name" value="MmgE_PrpD"/>
</dbReference>
<dbReference type="InterPro" id="IPR036148">
    <property type="entry name" value="MmgE/PrpD_sf"/>
</dbReference>
<comment type="similarity">
    <text evidence="1">Belongs to the PrpD family.</text>
</comment>
<dbReference type="AlphaFoldDB" id="A0A4D7QMN9"/>
<evidence type="ECO:0000313" key="4">
    <source>
        <dbReference type="EMBL" id="QCK86889.1"/>
    </source>
</evidence>
<dbReference type="PANTHER" id="PTHR16943">
    <property type="entry name" value="2-METHYLCITRATE DEHYDRATASE-RELATED"/>
    <property type="match status" value="1"/>
</dbReference>
<dbReference type="InterPro" id="IPR042188">
    <property type="entry name" value="MmgE/PrpD_sf_2"/>
</dbReference>
<dbReference type="Gene3D" id="1.10.4100.10">
    <property type="entry name" value="2-methylcitrate dehydratase PrpD"/>
    <property type="match status" value="1"/>
</dbReference>
<feature type="domain" description="MmgE/PrpD N-terminal" evidence="2">
    <location>
        <begin position="25"/>
        <end position="256"/>
    </location>
</feature>
<dbReference type="Pfam" id="PF03972">
    <property type="entry name" value="MmgE_PrpD_N"/>
    <property type="match status" value="1"/>
</dbReference>